<dbReference type="PRINTS" id="PR00411">
    <property type="entry name" value="PNDRDTASEI"/>
</dbReference>
<keyword evidence="4" id="KW-0274">FAD</keyword>
<dbReference type="Gene3D" id="3.50.50.100">
    <property type="match status" value="1"/>
</dbReference>
<evidence type="ECO:0000313" key="10">
    <source>
        <dbReference type="Proteomes" id="UP000199501"/>
    </source>
</evidence>
<dbReference type="OrthoDB" id="9781621at2"/>
<dbReference type="InterPro" id="IPR036188">
    <property type="entry name" value="FAD/NAD-bd_sf"/>
</dbReference>
<keyword evidence="10" id="KW-1185">Reference proteome</keyword>
<dbReference type="SUPFAM" id="SSF51905">
    <property type="entry name" value="FAD/NAD(P)-binding domain"/>
    <property type="match status" value="1"/>
</dbReference>
<evidence type="ECO:0000256" key="7">
    <source>
        <dbReference type="ARBA" id="ARBA00047599"/>
    </source>
</evidence>
<protein>
    <recommendedName>
        <fullName evidence="2">NADH:ubiquinone reductase (non-electrogenic)</fullName>
        <ecNumber evidence="2">1.6.5.9</ecNumber>
    </recommendedName>
</protein>
<accession>A0A1G6S9E6</accession>
<dbReference type="STRING" id="1271860.SAMN05216174_107269"/>
<evidence type="ECO:0000256" key="5">
    <source>
        <dbReference type="ARBA" id="ARBA00023002"/>
    </source>
</evidence>
<reference evidence="10" key="1">
    <citation type="submission" date="2016-10" db="EMBL/GenBank/DDBJ databases">
        <authorList>
            <person name="Varghese N."/>
            <person name="Submissions S."/>
        </authorList>
    </citation>
    <scope>NUCLEOTIDE SEQUENCE [LARGE SCALE GENOMIC DNA]</scope>
    <source>
        <strain evidence="10">IBRC-M 10403</strain>
    </source>
</reference>
<dbReference type="EC" id="1.6.5.9" evidence="2"/>
<dbReference type="AlphaFoldDB" id="A0A1G6S9E6"/>
<evidence type="ECO:0000256" key="3">
    <source>
        <dbReference type="ARBA" id="ARBA00022630"/>
    </source>
</evidence>
<proteinExistence type="inferred from homology"/>
<comment type="similarity">
    <text evidence="1">Belongs to the NADH dehydrogenase family.</text>
</comment>
<evidence type="ECO:0000313" key="9">
    <source>
        <dbReference type="EMBL" id="SDD12765.1"/>
    </source>
</evidence>
<evidence type="ECO:0000259" key="8">
    <source>
        <dbReference type="Pfam" id="PF07992"/>
    </source>
</evidence>
<dbReference type="PANTHER" id="PTHR43706:SF47">
    <property type="entry name" value="EXTERNAL NADH-UBIQUINONE OXIDOREDUCTASE 1, MITOCHONDRIAL-RELATED"/>
    <property type="match status" value="1"/>
</dbReference>
<dbReference type="InterPro" id="IPR023753">
    <property type="entry name" value="FAD/NAD-binding_dom"/>
</dbReference>
<keyword evidence="6" id="KW-0520">NAD</keyword>
<organism evidence="9 10">
    <name type="scientific">Actinokineospora iranica</name>
    <dbReference type="NCBI Taxonomy" id="1271860"/>
    <lineage>
        <taxon>Bacteria</taxon>
        <taxon>Bacillati</taxon>
        <taxon>Actinomycetota</taxon>
        <taxon>Actinomycetes</taxon>
        <taxon>Pseudonocardiales</taxon>
        <taxon>Pseudonocardiaceae</taxon>
        <taxon>Actinokineospora</taxon>
    </lineage>
</organism>
<dbReference type="Proteomes" id="UP000199501">
    <property type="component" value="Unassembled WGS sequence"/>
</dbReference>
<feature type="domain" description="FAD/NAD(P)-binding" evidence="8">
    <location>
        <begin position="17"/>
        <end position="342"/>
    </location>
</feature>
<dbReference type="InterPro" id="IPR045024">
    <property type="entry name" value="NDH-2"/>
</dbReference>
<dbReference type="EMBL" id="FMZZ01000007">
    <property type="protein sequence ID" value="SDD12765.1"/>
    <property type="molecule type" value="Genomic_DNA"/>
</dbReference>
<dbReference type="GO" id="GO:0050136">
    <property type="term" value="F:NADH dehydrogenase (quinone) (non-electrogenic) activity"/>
    <property type="evidence" value="ECO:0007669"/>
    <property type="project" value="UniProtKB-EC"/>
</dbReference>
<dbReference type="RefSeq" id="WP_091451515.1">
    <property type="nucleotide sequence ID" value="NZ_FMZZ01000007.1"/>
</dbReference>
<keyword evidence="3" id="KW-0285">Flavoprotein</keyword>
<dbReference type="PRINTS" id="PR00368">
    <property type="entry name" value="FADPNR"/>
</dbReference>
<evidence type="ECO:0000256" key="6">
    <source>
        <dbReference type="ARBA" id="ARBA00023027"/>
    </source>
</evidence>
<evidence type="ECO:0000256" key="1">
    <source>
        <dbReference type="ARBA" id="ARBA00005272"/>
    </source>
</evidence>
<evidence type="ECO:0000256" key="4">
    <source>
        <dbReference type="ARBA" id="ARBA00022827"/>
    </source>
</evidence>
<sequence>MWETSEQDRTVVQGRPRIVVVGAGFGGLRAVRGLRGVDAEVVLIDRVNHHLFQPLLYQVATALLPAGDIAPALRSVLRKQDNARVLLGEVTGVDAQAKTVRLSLPDGSTRALDYDTLVVAAGSTDSYFGHDEWRTHAPPMKTLANAVALRSRLLRAFENAANAEDPDERARWLTIVVVGAGPTGVELAGQVAAMTRRAFRRQFRTLDPRQARVVLVDAAPAVLPPFAEPLREHTRRELERLGVEIRLNEAVADIDADGVTTTDEDHMRHRICAPTVVWAAGVKASPLAAELAKATGAEVDRKGRLLVAPDCALPGHPEIFAIGDMVNLGDLPGMAEPALQQGHHVAKVIRSRLAGEPSPGPFRYLDLGTMATISPGDAVADIRGLRLRGLPGKIAWAGVHLAFLVGWRNRVAVLAEWAWTIATGRRTQQVILEPVRSPPGS</sequence>
<dbReference type="PANTHER" id="PTHR43706">
    <property type="entry name" value="NADH DEHYDROGENASE"/>
    <property type="match status" value="1"/>
</dbReference>
<name>A0A1G6S9E6_9PSEU</name>
<comment type="catalytic activity">
    <reaction evidence="7">
        <text>a quinone + NADH + H(+) = a quinol + NAD(+)</text>
        <dbReference type="Rhea" id="RHEA:46160"/>
        <dbReference type="ChEBI" id="CHEBI:15378"/>
        <dbReference type="ChEBI" id="CHEBI:24646"/>
        <dbReference type="ChEBI" id="CHEBI:57540"/>
        <dbReference type="ChEBI" id="CHEBI:57945"/>
        <dbReference type="ChEBI" id="CHEBI:132124"/>
        <dbReference type="EC" id="1.6.5.9"/>
    </reaction>
</comment>
<gene>
    <name evidence="9" type="ORF">SAMN05216174_107269</name>
</gene>
<dbReference type="Pfam" id="PF07992">
    <property type="entry name" value="Pyr_redox_2"/>
    <property type="match status" value="1"/>
</dbReference>
<evidence type="ECO:0000256" key="2">
    <source>
        <dbReference type="ARBA" id="ARBA00012637"/>
    </source>
</evidence>
<keyword evidence="5" id="KW-0560">Oxidoreductase</keyword>